<dbReference type="InterPro" id="IPR011992">
    <property type="entry name" value="EF-hand-dom_pair"/>
</dbReference>
<dbReference type="KEGG" id="nwr:E3U44_01845"/>
<dbReference type="PROSITE" id="PS00018">
    <property type="entry name" value="EF_HAND_1"/>
    <property type="match status" value="2"/>
</dbReference>
<dbReference type="OrthoDB" id="5703633at2"/>
<dbReference type="Proteomes" id="UP000294325">
    <property type="component" value="Chromosome"/>
</dbReference>
<dbReference type="Pfam" id="PF13202">
    <property type="entry name" value="EF-hand_5"/>
    <property type="match status" value="1"/>
</dbReference>
<dbReference type="EMBL" id="CP038033">
    <property type="protein sequence ID" value="QBQ53387.1"/>
    <property type="molecule type" value="Genomic_DNA"/>
</dbReference>
<feature type="chain" id="PRO_5020592305" evidence="2">
    <location>
        <begin position="28"/>
        <end position="116"/>
    </location>
</feature>
<reference evidence="4 5" key="1">
    <citation type="submission" date="2019-03" db="EMBL/GenBank/DDBJ databases">
        <title>The genome sequence of Nitrosococcus wardiae strain D1FHST reveals the archetypal metabolic capacity of ammonia-oxidizing Gammaproteobacteria.</title>
        <authorList>
            <person name="Wang L."/>
            <person name="Lim C.K."/>
            <person name="Hanson T.E."/>
            <person name="Dang H."/>
            <person name="Klotz M.G."/>
        </authorList>
    </citation>
    <scope>NUCLEOTIDE SEQUENCE [LARGE SCALE GENOMIC DNA]</scope>
    <source>
        <strain evidence="4 5">D1FHS</strain>
    </source>
</reference>
<dbReference type="Gene3D" id="1.10.238.10">
    <property type="entry name" value="EF-hand"/>
    <property type="match status" value="1"/>
</dbReference>
<feature type="domain" description="EF-hand" evidence="3">
    <location>
        <begin position="49"/>
        <end position="75"/>
    </location>
</feature>
<dbReference type="PROSITE" id="PS50222">
    <property type="entry name" value="EF_HAND_2"/>
    <property type="match status" value="1"/>
</dbReference>
<proteinExistence type="predicted"/>
<dbReference type="InterPro" id="IPR002048">
    <property type="entry name" value="EF_hand_dom"/>
</dbReference>
<evidence type="ECO:0000313" key="5">
    <source>
        <dbReference type="Proteomes" id="UP000294325"/>
    </source>
</evidence>
<accession>A0A4P7BVT7</accession>
<keyword evidence="2" id="KW-0732">Signal</keyword>
<feature type="compositionally biased region" description="Basic and acidic residues" evidence="1">
    <location>
        <begin position="104"/>
        <end position="116"/>
    </location>
</feature>
<feature type="signal peptide" evidence="2">
    <location>
        <begin position="1"/>
        <end position="27"/>
    </location>
</feature>
<protein>
    <submittedName>
        <fullName evidence="4">EF-hand domain-containing protein</fullName>
    </submittedName>
</protein>
<feature type="region of interest" description="Disordered" evidence="1">
    <location>
        <begin position="29"/>
        <end position="116"/>
    </location>
</feature>
<sequence>MVAKYKILCHSLWLGGVLSLVLAPAFAGTYGSEEGGKQKQEKEMHMPWFQKLDEDGDGKVSEDEFEEVMEEKFERMDEDDDDHITQEEWQSAIKEHEKKHHRGAREGSEGHQREGM</sequence>
<evidence type="ECO:0000256" key="1">
    <source>
        <dbReference type="SAM" id="MobiDB-lite"/>
    </source>
</evidence>
<feature type="compositionally biased region" description="Basic and acidic residues" evidence="1">
    <location>
        <begin position="34"/>
        <end position="62"/>
    </location>
</feature>
<dbReference type="RefSeq" id="WP_134356402.1">
    <property type="nucleotide sequence ID" value="NZ_CP038033.1"/>
</dbReference>
<organism evidence="4 5">
    <name type="scientific">Nitrosococcus wardiae</name>
    <dbReference type="NCBI Taxonomy" id="1814290"/>
    <lineage>
        <taxon>Bacteria</taxon>
        <taxon>Pseudomonadati</taxon>
        <taxon>Pseudomonadota</taxon>
        <taxon>Gammaproteobacteria</taxon>
        <taxon>Chromatiales</taxon>
        <taxon>Chromatiaceae</taxon>
        <taxon>Nitrosococcus</taxon>
    </lineage>
</organism>
<dbReference type="InterPro" id="IPR018247">
    <property type="entry name" value="EF_Hand_1_Ca_BS"/>
</dbReference>
<evidence type="ECO:0000313" key="4">
    <source>
        <dbReference type="EMBL" id="QBQ53387.1"/>
    </source>
</evidence>
<dbReference type="GO" id="GO:0005509">
    <property type="term" value="F:calcium ion binding"/>
    <property type="evidence" value="ECO:0007669"/>
    <property type="project" value="InterPro"/>
</dbReference>
<dbReference type="SUPFAM" id="SSF47473">
    <property type="entry name" value="EF-hand"/>
    <property type="match status" value="1"/>
</dbReference>
<evidence type="ECO:0000256" key="2">
    <source>
        <dbReference type="SAM" id="SignalP"/>
    </source>
</evidence>
<dbReference type="AlphaFoldDB" id="A0A4P7BVT7"/>
<keyword evidence="5" id="KW-1185">Reference proteome</keyword>
<gene>
    <name evidence="4" type="ORF">E3U44_01845</name>
</gene>
<evidence type="ECO:0000259" key="3">
    <source>
        <dbReference type="PROSITE" id="PS50222"/>
    </source>
</evidence>
<name>A0A4P7BVT7_9GAMM</name>